<organism evidence="1 2">
    <name type="scientific">Trichomonas vaginalis (strain ATCC PRA-98 / G3)</name>
    <dbReference type="NCBI Taxonomy" id="412133"/>
    <lineage>
        <taxon>Eukaryota</taxon>
        <taxon>Metamonada</taxon>
        <taxon>Parabasalia</taxon>
        <taxon>Trichomonadida</taxon>
        <taxon>Trichomonadidae</taxon>
        <taxon>Trichomonas</taxon>
    </lineage>
</organism>
<name>A2E0G7_TRIV3</name>
<dbReference type="EMBL" id="DS113279">
    <property type="protein sequence ID" value="EAY13847.1"/>
    <property type="molecule type" value="Genomic_DNA"/>
</dbReference>
<keyword evidence="2" id="KW-1185">Reference proteome</keyword>
<dbReference type="AlphaFoldDB" id="A2E0G7"/>
<dbReference type="VEuPathDB" id="TrichDB:TVAGG3_0541280"/>
<dbReference type="OrthoDB" id="10418900at2759"/>
<sequence length="471" mass="55003">MNIVVEELPSGDVKLENCNSRVKECEEYLLNSQWVQFQYLFKQLIKFNEKNRYEIPEAFSTAFDTMKKSAISHILKNLEIANIFEDFKVWFQRLSEVVSSKEELWNIIHTQANMSIRVTMRQNQELVSLFFTPETLFEYGIKPFMESNVCDFKNVMNEENLIDNFYGVAGFVRACGLSTTFESNNQDYFNFVEKILVNFVNLPDFDPHRFVWLVEACNGNLKIPPATFREICQNTIEKFSQQEFKGQLMQKLYKFCVLSTSPLMQTFPVIQRCIDDTYVQLIEEQRSFSRRYIFSQFTSIEWNGKSTGQVCDQLKCWTLFVSNVSLRLADKPELPKMILQDLLDDSMSFFEGFFADAQPTKEKAIDMRCYILHIAETIEEFYPGPIPQNTIYKVWYILFIAAIAGALEHELNDIHYADAPKPDTPTLGLEHSATDFTSYTFALSVLSKKFEVQNDTFTEMFAFIRQNIKYP</sequence>
<reference evidence="1" key="2">
    <citation type="journal article" date="2007" name="Science">
        <title>Draft genome sequence of the sexually transmitted pathogen Trichomonas vaginalis.</title>
        <authorList>
            <person name="Carlton J.M."/>
            <person name="Hirt R.P."/>
            <person name="Silva J.C."/>
            <person name="Delcher A.L."/>
            <person name="Schatz M."/>
            <person name="Zhao Q."/>
            <person name="Wortman J.R."/>
            <person name="Bidwell S.L."/>
            <person name="Alsmark U.C.M."/>
            <person name="Besteiro S."/>
            <person name="Sicheritz-Ponten T."/>
            <person name="Noel C.J."/>
            <person name="Dacks J.B."/>
            <person name="Foster P.G."/>
            <person name="Simillion C."/>
            <person name="Van de Peer Y."/>
            <person name="Miranda-Saavedra D."/>
            <person name="Barton G.J."/>
            <person name="Westrop G.D."/>
            <person name="Mueller S."/>
            <person name="Dessi D."/>
            <person name="Fiori P.L."/>
            <person name="Ren Q."/>
            <person name="Paulsen I."/>
            <person name="Zhang H."/>
            <person name="Bastida-Corcuera F.D."/>
            <person name="Simoes-Barbosa A."/>
            <person name="Brown M.T."/>
            <person name="Hayes R.D."/>
            <person name="Mukherjee M."/>
            <person name="Okumura C.Y."/>
            <person name="Schneider R."/>
            <person name="Smith A.J."/>
            <person name="Vanacova S."/>
            <person name="Villalvazo M."/>
            <person name="Haas B.J."/>
            <person name="Pertea M."/>
            <person name="Feldblyum T.V."/>
            <person name="Utterback T.R."/>
            <person name="Shu C.L."/>
            <person name="Osoegawa K."/>
            <person name="de Jong P.J."/>
            <person name="Hrdy I."/>
            <person name="Horvathova L."/>
            <person name="Zubacova Z."/>
            <person name="Dolezal P."/>
            <person name="Malik S.B."/>
            <person name="Logsdon J.M. Jr."/>
            <person name="Henze K."/>
            <person name="Gupta A."/>
            <person name="Wang C.C."/>
            <person name="Dunne R.L."/>
            <person name="Upcroft J.A."/>
            <person name="Upcroft P."/>
            <person name="White O."/>
            <person name="Salzberg S.L."/>
            <person name="Tang P."/>
            <person name="Chiu C.-H."/>
            <person name="Lee Y.-S."/>
            <person name="Embley T.M."/>
            <person name="Coombs G.H."/>
            <person name="Mottram J.C."/>
            <person name="Tachezy J."/>
            <person name="Fraser-Liggett C.M."/>
            <person name="Johnson P.J."/>
        </authorList>
    </citation>
    <scope>NUCLEOTIDE SEQUENCE [LARGE SCALE GENOMIC DNA]</scope>
    <source>
        <strain evidence="1">G3</strain>
    </source>
</reference>
<proteinExistence type="predicted"/>
<gene>
    <name evidence="1" type="ORF">TVAG_044070</name>
</gene>
<evidence type="ECO:0000313" key="2">
    <source>
        <dbReference type="Proteomes" id="UP000001542"/>
    </source>
</evidence>
<protein>
    <submittedName>
        <fullName evidence="1">Uncharacterized protein</fullName>
    </submittedName>
</protein>
<dbReference type="InParanoid" id="A2E0G7"/>
<dbReference type="RefSeq" id="XP_001326070.1">
    <property type="nucleotide sequence ID" value="XM_001326035.1"/>
</dbReference>
<dbReference type="Proteomes" id="UP000001542">
    <property type="component" value="Unassembled WGS sequence"/>
</dbReference>
<accession>A2E0G7</accession>
<dbReference type="VEuPathDB" id="TrichDB:TVAG_044070"/>
<evidence type="ECO:0000313" key="1">
    <source>
        <dbReference type="EMBL" id="EAY13847.1"/>
    </source>
</evidence>
<dbReference type="KEGG" id="tva:4771832"/>
<reference evidence="1" key="1">
    <citation type="submission" date="2006-10" db="EMBL/GenBank/DDBJ databases">
        <authorList>
            <person name="Amadeo P."/>
            <person name="Zhao Q."/>
            <person name="Wortman J."/>
            <person name="Fraser-Liggett C."/>
            <person name="Carlton J."/>
        </authorList>
    </citation>
    <scope>NUCLEOTIDE SEQUENCE</scope>
    <source>
        <strain evidence="1">G3</strain>
    </source>
</reference>